<dbReference type="SMART" id="SM00906">
    <property type="entry name" value="Fungal_trans"/>
    <property type="match status" value="1"/>
</dbReference>
<dbReference type="GO" id="GO:0008270">
    <property type="term" value="F:zinc ion binding"/>
    <property type="evidence" value="ECO:0007669"/>
    <property type="project" value="InterPro"/>
</dbReference>
<keyword evidence="2" id="KW-0805">Transcription regulation</keyword>
<feature type="coiled-coil region" evidence="5">
    <location>
        <begin position="75"/>
        <end position="102"/>
    </location>
</feature>
<sequence>MFTTFVGKSQPTRPKSTGATPSLSAPRKSKRVQVARACDWCRVHRIKCDSNYPCKNCHSRGGQCSNKRANEARTLPQAFREIESLRAKIKELEGQLEERDQLQSISKPLGSLGLDSNSLLSQELDSSEPIEGSKVCGEGIYTRTARSQQTQWYGPSSSFYFIGQMSTYLRSAIHVPILDDHLLPNSMSRTFASPIYSKKVILEDNTWTTDASAREEYLTGLQEEYFLDMFWQSYHCTYQILNEAEFKAHYKSLWAPGSHSRKPSALVDIVLAICMQYGVAFINRKGPNTETKTNIDVHDATIAGRWYYHRCQTLLTAELESPSISTLQCHILSVVYLCNASFQNMAHTTLAVAIRTAHILGLHLEAPKSIPRSQCELRKRIWWTLYAVESKTCLKLGRPISAQLAHMTCSLPADDHELAATSGSEFAPVDQDVTWLTYGIQLVKLILAAQATYASWNDRCADLLREHPGETLCNSHHILETSADSLTHEIKRMKEWRDNVPDGLKTKRKDEGEPFSTDHSSLEVGLFASLWLQRQRVYLELLYHNLMMNLYRPFICFTPFDHSSMPKAERNSIKCIEHAMAITTIMHQTLHETEIVHGWREAFQWQWNATLSTVGFILAYPHHEYTTMVRESMDTVVEVLESFGKQCAMAASAAALARDLVAKADFLISRSNGPAQSADMSAEQSLEHLDLNGSSLEQDNLLQPDTIFSTMESDEFSGLMDFAFANSFEWLSAETGNTSDTWTFTH</sequence>
<dbReference type="Proteomes" id="UP000184330">
    <property type="component" value="Unassembled WGS sequence"/>
</dbReference>
<gene>
    <name evidence="8" type="ORF">PAC_10544</name>
</gene>
<dbReference type="CDD" id="cd00067">
    <property type="entry name" value="GAL4"/>
    <property type="match status" value="1"/>
</dbReference>
<dbReference type="CDD" id="cd12148">
    <property type="entry name" value="fungal_TF_MHR"/>
    <property type="match status" value="1"/>
</dbReference>
<dbReference type="CDD" id="cd14724">
    <property type="entry name" value="ZIP_Gal4-like_1"/>
    <property type="match status" value="1"/>
</dbReference>
<evidence type="ECO:0000256" key="2">
    <source>
        <dbReference type="ARBA" id="ARBA00023015"/>
    </source>
</evidence>
<dbReference type="PROSITE" id="PS00463">
    <property type="entry name" value="ZN2_CY6_FUNGAL_1"/>
    <property type="match status" value="1"/>
</dbReference>
<keyword evidence="5" id="KW-0175">Coiled coil</keyword>
<reference evidence="8 9" key="1">
    <citation type="submission" date="2016-03" db="EMBL/GenBank/DDBJ databases">
        <authorList>
            <person name="Ploux O."/>
        </authorList>
    </citation>
    <scope>NUCLEOTIDE SEQUENCE [LARGE SCALE GENOMIC DNA]</scope>
    <source>
        <strain evidence="8 9">UAMH 11012</strain>
    </source>
</reference>
<dbReference type="Gene3D" id="4.10.240.10">
    <property type="entry name" value="Zn(2)-C6 fungal-type DNA-binding domain"/>
    <property type="match status" value="1"/>
</dbReference>
<dbReference type="OrthoDB" id="2283488at2759"/>
<evidence type="ECO:0000313" key="8">
    <source>
        <dbReference type="EMBL" id="CZR60648.1"/>
    </source>
</evidence>
<dbReference type="EMBL" id="FJOG01000016">
    <property type="protein sequence ID" value="CZR60648.1"/>
    <property type="molecule type" value="Genomic_DNA"/>
</dbReference>
<accession>A0A1L7X6K9</accession>
<dbReference type="AlphaFoldDB" id="A0A1L7X6K9"/>
<feature type="region of interest" description="Disordered" evidence="6">
    <location>
        <begin position="1"/>
        <end position="28"/>
    </location>
</feature>
<evidence type="ECO:0000256" key="3">
    <source>
        <dbReference type="ARBA" id="ARBA00023163"/>
    </source>
</evidence>
<organism evidence="8 9">
    <name type="scientific">Phialocephala subalpina</name>
    <dbReference type="NCBI Taxonomy" id="576137"/>
    <lineage>
        <taxon>Eukaryota</taxon>
        <taxon>Fungi</taxon>
        <taxon>Dikarya</taxon>
        <taxon>Ascomycota</taxon>
        <taxon>Pezizomycotina</taxon>
        <taxon>Leotiomycetes</taxon>
        <taxon>Helotiales</taxon>
        <taxon>Mollisiaceae</taxon>
        <taxon>Phialocephala</taxon>
        <taxon>Phialocephala fortinii species complex</taxon>
    </lineage>
</organism>
<dbReference type="PROSITE" id="PS50048">
    <property type="entry name" value="ZN2_CY6_FUNGAL_2"/>
    <property type="match status" value="1"/>
</dbReference>
<dbReference type="PANTHER" id="PTHR47424:SF12">
    <property type="entry name" value="TRANSCRIPTION FACTOR ASQA"/>
    <property type="match status" value="1"/>
</dbReference>
<dbReference type="InterPro" id="IPR007219">
    <property type="entry name" value="XnlR_reg_dom"/>
</dbReference>
<dbReference type="GO" id="GO:0005634">
    <property type="term" value="C:nucleus"/>
    <property type="evidence" value="ECO:0007669"/>
    <property type="project" value="TreeGrafter"/>
</dbReference>
<dbReference type="InterPro" id="IPR036864">
    <property type="entry name" value="Zn2-C6_fun-type_DNA-bd_sf"/>
</dbReference>
<dbReference type="PANTHER" id="PTHR47424">
    <property type="entry name" value="REGULATORY PROTEIN GAL4"/>
    <property type="match status" value="1"/>
</dbReference>
<evidence type="ECO:0000259" key="7">
    <source>
        <dbReference type="PROSITE" id="PS50048"/>
    </source>
</evidence>
<dbReference type="GO" id="GO:0000981">
    <property type="term" value="F:DNA-binding transcription factor activity, RNA polymerase II-specific"/>
    <property type="evidence" value="ECO:0007669"/>
    <property type="project" value="InterPro"/>
</dbReference>
<evidence type="ECO:0000256" key="1">
    <source>
        <dbReference type="ARBA" id="ARBA00022723"/>
    </source>
</evidence>
<dbReference type="GO" id="GO:0000435">
    <property type="term" value="P:positive regulation of transcription from RNA polymerase II promoter by galactose"/>
    <property type="evidence" value="ECO:0007669"/>
    <property type="project" value="TreeGrafter"/>
</dbReference>
<protein>
    <submittedName>
        <fullName evidence="8">Related to transcription activator protein acu-15</fullName>
    </submittedName>
</protein>
<dbReference type="SMART" id="SM00066">
    <property type="entry name" value="GAL4"/>
    <property type="match status" value="1"/>
</dbReference>
<dbReference type="InterPro" id="IPR051127">
    <property type="entry name" value="Fungal_SecMet_Regulators"/>
</dbReference>
<keyword evidence="4" id="KW-0539">Nucleus</keyword>
<keyword evidence="9" id="KW-1185">Reference proteome</keyword>
<evidence type="ECO:0000256" key="5">
    <source>
        <dbReference type="SAM" id="Coils"/>
    </source>
</evidence>
<name>A0A1L7X6K9_9HELO</name>
<keyword evidence="3" id="KW-0804">Transcription</keyword>
<dbReference type="GO" id="GO:0000978">
    <property type="term" value="F:RNA polymerase II cis-regulatory region sequence-specific DNA binding"/>
    <property type="evidence" value="ECO:0007669"/>
    <property type="project" value="TreeGrafter"/>
</dbReference>
<dbReference type="InterPro" id="IPR001138">
    <property type="entry name" value="Zn2Cys6_DnaBD"/>
</dbReference>
<feature type="compositionally biased region" description="Polar residues" evidence="6">
    <location>
        <begin position="1"/>
        <end position="23"/>
    </location>
</feature>
<evidence type="ECO:0000313" key="9">
    <source>
        <dbReference type="Proteomes" id="UP000184330"/>
    </source>
</evidence>
<proteinExistence type="predicted"/>
<dbReference type="Pfam" id="PF04082">
    <property type="entry name" value="Fungal_trans"/>
    <property type="match status" value="1"/>
</dbReference>
<dbReference type="SUPFAM" id="SSF57701">
    <property type="entry name" value="Zn2/Cys6 DNA-binding domain"/>
    <property type="match status" value="1"/>
</dbReference>
<dbReference type="Pfam" id="PF00172">
    <property type="entry name" value="Zn_clus"/>
    <property type="match status" value="1"/>
</dbReference>
<evidence type="ECO:0000256" key="4">
    <source>
        <dbReference type="ARBA" id="ARBA00023242"/>
    </source>
</evidence>
<feature type="domain" description="Zn(2)-C6 fungal-type" evidence="7">
    <location>
        <begin position="37"/>
        <end position="66"/>
    </location>
</feature>
<dbReference type="GO" id="GO:0006351">
    <property type="term" value="P:DNA-templated transcription"/>
    <property type="evidence" value="ECO:0007669"/>
    <property type="project" value="InterPro"/>
</dbReference>
<keyword evidence="1" id="KW-0479">Metal-binding</keyword>
<evidence type="ECO:0000256" key="6">
    <source>
        <dbReference type="SAM" id="MobiDB-lite"/>
    </source>
</evidence>